<dbReference type="GeneID" id="2741151"/>
<proteinExistence type="predicted"/>
<dbReference type="PROSITE" id="PS51257">
    <property type="entry name" value="PROKAR_LIPOPROTEIN"/>
    <property type="match status" value="1"/>
</dbReference>
<comment type="caution">
    <text evidence="1">The sequence shown here is derived from an EMBL/GenBank/DDBJ whole genome shotgun (WGS) entry which is preliminary data.</text>
</comment>
<dbReference type="RefSeq" id="WP_002670742.1">
    <property type="nucleotide sequence ID" value="NZ_CM001795.1"/>
</dbReference>
<accession>A0A0E2E2U1</accession>
<sequence length="146" mass="16558">MKICRKIILLVLTISVLFVFSCKTNEKKNAPAQANGDLSKYELVAEAATKQCPVMLDEITRLDSVQYKGKENALIYNYSIINVKKSDLPANATDLAAGMMRDTMLSKLKGQAALDMFRKDKVKLVYVFKDMEGKDLFVFDFKHTEY</sequence>
<protein>
    <recommendedName>
        <fullName evidence="2">Lipoprotein</fullName>
    </recommendedName>
</protein>
<name>A0A0E2E2U1_TREDN</name>
<dbReference type="Proteomes" id="UP000011705">
    <property type="component" value="Chromosome"/>
</dbReference>
<dbReference type="EMBL" id="AGDV01000021">
    <property type="protein sequence ID" value="EMB30834.1"/>
    <property type="molecule type" value="Genomic_DNA"/>
</dbReference>
<organism evidence="1">
    <name type="scientific">Treponema denticola H-22</name>
    <dbReference type="NCBI Taxonomy" id="999432"/>
    <lineage>
        <taxon>Bacteria</taxon>
        <taxon>Pseudomonadati</taxon>
        <taxon>Spirochaetota</taxon>
        <taxon>Spirochaetia</taxon>
        <taxon>Spirochaetales</taxon>
        <taxon>Treponemataceae</taxon>
        <taxon>Treponema</taxon>
    </lineage>
</organism>
<evidence type="ECO:0000313" key="1">
    <source>
        <dbReference type="EMBL" id="EMB30834.1"/>
    </source>
</evidence>
<dbReference type="AlphaFoldDB" id="A0A0E2E2U1"/>
<gene>
    <name evidence="1" type="ORF">HMPREF9726_02519</name>
</gene>
<reference evidence="1" key="1">
    <citation type="submission" date="2012-01" db="EMBL/GenBank/DDBJ databases">
        <title>The Genome Sequence of Treponema denticola H-22.</title>
        <authorList>
            <consortium name="The Broad Institute Genome Sequencing Platform"/>
            <person name="Earl A."/>
            <person name="Ward D."/>
            <person name="Feldgarden M."/>
            <person name="Gevers D."/>
            <person name="Blanton J.M."/>
            <person name="Fenno C.J."/>
            <person name="Baranova O.V."/>
            <person name="Mathney J."/>
            <person name="Dewhirst F.E."/>
            <person name="Izard J."/>
            <person name="Young S.K."/>
            <person name="Zeng Q."/>
            <person name="Gargeya S."/>
            <person name="Fitzgerald M."/>
            <person name="Haas B."/>
            <person name="Abouelleil A."/>
            <person name="Alvarado L."/>
            <person name="Arachchi H.M."/>
            <person name="Berlin A."/>
            <person name="Chapman S.B."/>
            <person name="Gearin G."/>
            <person name="Goldberg J."/>
            <person name="Griggs A."/>
            <person name="Gujja S."/>
            <person name="Hansen M."/>
            <person name="Heiman D."/>
            <person name="Howarth C."/>
            <person name="Larimer J."/>
            <person name="Lui A."/>
            <person name="MacDonald P.J.P."/>
            <person name="McCowen C."/>
            <person name="Montmayeur A."/>
            <person name="Murphy C."/>
            <person name="Neiman D."/>
            <person name="Pearson M."/>
            <person name="Priest M."/>
            <person name="Roberts A."/>
            <person name="Saif S."/>
            <person name="Shea T."/>
            <person name="Sisk P."/>
            <person name="Stolte C."/>
            <person name="Sykes S."/>
            <person name="Wortman J."/>
            <person name="Nusbaum C."/>
            <person name="Birren B."/>
        </authorList>
    </citation>
    <scope>NUCLEOTIDE SEQUENCE [LARGE SCALE GENOMIC DNA]</scope>
    <source>
        <strain evidence="1">H-22</strain>
    </source>
</reference>
<dbReference type="PATRIC" id="fig|999432.5.peg.2612"/>
<dbReference type="HOGENOM" id="CLU_126479_1_0_12"/>
<evidence type="ECO:0008006" key="2">
    <source>
        <dbReference type="Google" id="ProtNLM"/>
    </source>
</evidence>